<feature type="transmembrane region" description="Helical" evidence="16">
    <location>
        <begin position="836"/>
        <end position="856"/>
    </location>
</feature>
<feature type="domain" description="Ionotropic glutamate receptor C-terminal" evidence="18">
    <location>
        <begin position="476"/>
        <end position="813"/>
    </location>
</feature>
<dbReference type="FunFam" id="1.10.287.70:FF:000037">
    <property type="entry name" value="Glutamate receptor"/>
    <property type="match status" value="1"/>
</dbReference>
<keyword evidence="7 13" id="KW-0406">Ion transport</keyword>
<dbReference type="PIRSF" id="PIRSF037090">
    <property type="entry name" value="Iontro_Glu-like_rcpt_pln"/>
    <property type="match status" value="1"/>
</dbReference>
<evidence type="ECO:0000256" key="13">
    <source>
        <dbReference type="PIRNR" id="PIRNR037090"/>
    </source>
</evidence>
<protein>
    <recommendedName>
        <fullName evidence="13">Glutamate receptor</fullName>
    </recommendedName>
</protein>
<dbReference type="InterPro" id="IPR044440">
    <property type="entry name" value="GABAb_receptor_plant_PBP1"/>
</dbReference>
<accession>A0A6D2HRD4</accession>
<sequence>MFEELIKAKAMFWVLVLLNFIVLNDGITSEGASRPHVVNVGAIFSLSTIHGQVANIAMKAAEDDVNSDPSFLGGSKLRITAYDAKRNGFLTIMGALQFMETDAVAIIGPQTSIMAHVLSHLANELSVPMLSFTALDPSLSALQFPFFVQTAPSDLFLMRAIAEMITYYGWSDVVALYNDDDNSRNGVTSLGDELEGRRCKISYKAVLPLDVVITSPREIRDELIKIQGMESRVIIVNTFPRTGTMIFKEARKLGMMEKGYVWIATTWLTSLLDSVNPLPPKTAESLRGVLTLRIHTQESRKKRDFVARWNKLSNGTVGLNVYGLYAYDTVWIIARAVKRLLESGANISFSTDSKLTSLKGGSLNLGALSIFDQGQQFLDYIVKTNMPGVTGPVQFLPDRSMFRPAYDIINVAGGGFRQIGYWSNHSGLSVIPPESLYSKPSNRSSSNQHLKNVVWPGGTSETPRGWVFPNNGRRLRIGVPNRASFKDFVSSVNGSNRVEGYCIDVFEAAIKLLSYPVPHEFVLFGDGLKNPNFNELVNNVSTGMFDAVVGDIAIVTKRTRIVDFTQPYIESGLVVVAPVTKLNDTPWAFLRPFTPPMWAVTAAFFLIVGSVIWILEHRINDEFRGPPRRQIVTILWFSFSTMFFSHRENTVSTLGRLVLLIWLFVVLIITSSYTASLTSILTVQQLNSPIKGVDTLISSSGRVGFQVGSYAENYMIDELNIARSRLVPLGSPKEYATALQNGTVSAIVDERPYVDLFLSEFCGFAIRGQEFTRSGWGFAFPRDSPLAVDMSTAILGLSETGQLQKIHDKWLSKSNCSNLNGSQSDDDPEQLKLRSFWGLFLVCGIACFISLVIYFFNIVRDFCNHHKAEEEEEEATVPSPEARAPSRSKTLQTFLAYFDEKEDESNRRLKRKRNDDTSVNSSRPV</sequence>
<evidence type="ECO:0000256" key="10">
    <source>
        <dbReference type="ARBA" id="ARBA00023180"/>
    </source>
</evidence>
<dbReference type="Gene3D" id="3.40.190.10">
    <property type="entry name" value="Periplasmic binding protein-like II"/>
    <property type="match status" value="2"/>
</dbReference>
<dbReference type="InterPro" id="IPR001828">
    <property type="entry name" value="ANF_lig-bd_rcpt"/>
</dbReference>
<dbReference type="FunFam" id="3.40.50.2300:FF:000081">
    <property type="entry name" value="Glutamate receptor"/>
    <property type="match status" value="1"/>
</dbReference>
<dbReference type="GO" id="GO:0007165">
    <property type="term" value="P:signal transduction"/>
    <property type="evidence" value="ECO:0007669"/>
    <property type="project" value="UniProtKB-ARBA"/>
</dbReference>
<dbReference type="Pfam" id="PF10613">
    <property type="entry name" value="Lig_chan-Glu_bd"/>
    <property type="match status" value="1"/>
</dbReference>
<comment type="subcellular location">
    <subcellularLocation>
        <location evidence="1">Membrane</location>
        <topology evidence="1">Multi-pass membrane protein</topology>
    </subcellularLocation>
</comment>
<dbReference type="Gene3D" id="1.10.287.70">
    <property type="match status" value="1"/>
</dbReference>
<keyword evidence="4 16" id="KW-0812">Transmembrane</keyword>
<dbReference type="SMART" id="SM00079">
    <property type="entry name" value="PBPe"/>
    <property type="match status" value="1"/>
</dbReference>
<dbReference type="EMBL" id="CACVBM020000233">
    <property type="protein sequence ID" value="CAA7016610.1"/>
    <property type="molecule type" value="Genomic_DNA"/>
</dbReference>
<dbReference type="InterPro" id="IPR019594">
    <property type="entry name" value="Glu/Gly-bd"/>
</dbReference>
<dbReference type="SUPFAM" id="SSF53850">
    <property type="entry name" value="Periplasmic binding protein-like II"/>
    <property type="match status" value="1"/>
</dbReference>
<dbReference type="Proteomes" id="UP000467841">
    <property type="component" value="Unassembled WGS sequence"/>
</dbReference>
<dbReference type="GO" id="GO:0009611">
    <property type="term" value="P:response to wounding"/>
    <property type="evidence" value="ECO:0007669"/>
    <property type="project" value="UniProtKB-ARBA"/>
</dbReference>
<keyword evidence="14" id="KW-1015">Disulfide bond</keyword>
<keyword evidence="10" id="KW-0325">Glycoprotein</keyword>
<dbReference type="InterPro" id="IPR015683">
    <property type="entry name" value="Ionotropic_Glu_rcpt"/>
</dbReference>
<evidence type="ECO:0000256" key="12">
    <source>
        <dbReference type="ARBA" id="ARBA00023303"/>
    </source>
</evidence>
<dbReference type="GO" id="GO:0015276">
    <property type="term" value="F:ligand-gated monoatomic ion channel activity"/>
    <property type="evidence" value="ECO:0007669"/>
    <property type="project" value="InterPro"/>
</dbReference>
<evidence type="ECO:0000313" key="19">
    <source>
        <dbReference type="EMBL" id="CAA7016610.1"/>
    </source>
</evidence>
<evidence type="ECO:0000256" key="1">
    <source>
        <dbReference type="ARBA" id="ARBA00004141"/>
    </source>
</evidence>
<evidence type="ECO:0000256" key="8">
    <source>
        <dbReference type="ARBA" id="ARBA00023136"/>
    </source>
</evidence>
<keyword evidence="5 17" id="KW-0732">Signal</keyword>
<dbReference type="GO" id="GO:1901701">
    <property type="term" value="P:cellular response to oxygen-containing compound"/>
    <property type="evidence" value="ECO:0007669"/>
    <property type="project" value="UniProtKB-ARBA"/>
</dbReference>
<name>A0A6D2HRD4_9BRAS</name>
<comment type="similarity">
    <text evidence="2 13">Belongs to the glutamate-gated ion channel (TC 1.A.10.1) family.</text>
</comment>
<gene>
    <name evidence="19" type="ORF">MERR_LOCUS3845</name>
</gene>
<evidence type="ECO:0000256" key="3">
    <source>
        <dbReference type="ARBA" id="ARBA00022448"/>
    </source>
</evidence>
<dbReference type="Pfam" id="PF00060">
    <property type="entry name" value="Lig_chan"/>
    <property type="match status" value="1"/>
</dbReference>
<dbReference type="SUPFAM" id="SSF53822">
    <property type="entry name" value="Periplasmic binding protein-like I"/>
    <property type="match status" value="1"/>
</dbReference>
<evidence type="ECO:0000256" key="15">
    <source>
        <dbReference type="SAM" id="MobiDB-lite"/>
    </source>
</evidence>
<dbReference type="InterPro" id="IPR028082">
    <property type="entry name" value="Peripla_BP_I"/>
</dbReference>
<evidence type="ECO:0000256" key="14">
    <source>
        <dbReference type="PIRSR" id="PIRSR037090-50"/>
    </source>
</evidence>
<feature type="region of interest" description="Disordered" evidence="15">
    <location>
        <begin position="902"/>
        <end position="925"/>
    </location>
</feature>
<dbReference type="GO" id="GO:0016020">
    <property type="term" value="C:membrane"/>
    <property type="evidence" value="ECO:0007669"/>
    <property type="project" value="UniProtKB-SubCell"/>
</dbReference>
<feature type="transmembrane region" description="Helical" evidence="16">
    <location>
        <begin position="597"/>
        <end position="615"/>
    </location>
</feature>
<evidence type="ECO:0000256" key="7">
    <source>
        <dbReference type="ARBA" id="ARBA00023065"/>
    </source>
</evidence>
<dbReference type="InterPro" id="IPR001320">
    <property type="entry name" value="Iontro_rcpt_C"/>
</dbReference>
<dbReference type="FunFam" id="3.40.190.10:FF:000054">
    <property type="entry name" value="Glutamate receptor"/>
    <property type="match status" value="1"/>
</dbReference>
<keyword evidence="6 16" id="KW-1133">Transmembrane helix</keyword>
<keyword evidence="8 13" id="KW-0472">Membrane</keyword>
<dbReference type="CDD" id="cd13686">
    <property type="entry name" value="GluR_Plant"/>
    <property type="match status" value="1"/>
</dbReference>
<evidence type="ECO:0000313" key="20">
    <source>
        <dbReference type="Proteomes" id="UP000467841"/>
    </source>
</evidence>
<dbReference type="OrthoDB" id="5984008at2759"/>
<dbReference type="Pfam" id="PF01094">
    <property type="entry name" value="ANF_receptor"/>
    <property type="match status" value="1"/>
</dbReference>
<comment type="caution">
    <text evidence="19">The sequence shown here is derived from an EMBL/GenBank/DDBJ whole genome shotgun (WGS) entry which is preliminary data.</text>
</comment>
<keyword evidence="12 13" id="KW-0407">Ion channel</keyword>
<evidence type="ECO:0000256" key="5">
    <source>
        <dbReference type="ARBA" id="ARBA00022729"/>
    </source>
</evidence>
<comment type="function">
    <text evidence="13">Glutamate-gated receptor that probably acts as non-selective cation channel.</text>
</comment>
<keyword evidence="11 13" id="KW-1071">Ligand-gated ion channel</keyword>
<dbReference type="Gene3D" id="3.40.50.2300">
    <property type="match status" value="2"/>
</dbReference>
<keyword evidence="20" id="KW-1185">Reference proteome</keyword>
<dbReference type="AlphaFoldDB" id="A0A6D2HRD4"/>
<proteinExistence type="inferred from homology"/>
<feature type="transmembrane region" description="Helical" evidence="16">
    <location>
        <begin position="657"/>
        <end position="681"/>
    </location>
</feature>
<organism evidence="19 20">
    <name type="scientific">Microthlaspi erraticum</name>
    <dbReference type="NCBI Taxonomy" id="1685480"/>
    <lineage>
        <taxon>Eukaryota</taxon>
        <taxon>Viridiplantae</taxon>
        <taxon>Streptophyta</taxon>
        <taxon>Embryophyta</taxon>
        <taxon>Tracheophyta</taxon>
        <taxon>Spermatophyta</taxon>
        <taxon>Magnoliopsida</taxon>
        <taxon>eudicotyledons</taxon>
        <taxon>Gunneridae</taxon>
        <taxon>Pentapetalae</taxon>
        <taxon>rosids</taxon>
        <taxon>malvids</taxon>
        <taxon>Brassicales</taxon>
        <taxon>Brassicaceae</taxon>
        <taxon>Coluteocarpeae</taxon>
        <taxon>Microthlaspi</taxon>
    </lineage>
</organism>
<evidence type="ECO:0000256" key="2">
    <source>
        <dbReference type="ARBA" id="ARBA00008685"/>
    </source>
</evidence>
<evidence type="ECO:0000256" key="9">
    <source>
        <dbReference type="ARBA" id="ARBA00023170"/>
    </source>
</evidence>
<feature type="chain" id="PRO_5025390419" description="Glutamate receptor" evidence="17">
    <location>
        <begin position="27"/>
        <end position="925"/>
    </location>
</feature>
<dbReference type="FunFam" id="3.40.190.10:FF:000175">
    <property type="entry name" value="Glutamate receptor"/>
    <property type="match status" value="1"/>
</dbReference>
<evidence type="ECO:0000256" key="16">
    <source>
        <dbReference type="SAM" id="Phobius"/>
    </source>
</evidence>
<reference evidence="19" key="1">
    <citation type="submission" date="2020-01" db="EMBL/GenBank/DDBJ databases">
        <authorList>
            <person name="Mishra B."/>
        </authorList>
    </citation>
    <scope>NUCLEOTIDE SEQUENCE [LARGE SCALE GENOMIC DNA]</scope>
</reference>
<evidence type="ECO:0000256" key="11">
    <source>
        <dbReference type="ARBA" id="ARBA00023286"/>
    </source>
</evidence>
<keyword evidence="9 13" id="KW-0675">Receptor</keyword>
<evidence type="ECO:0000259" key="18">
    <source>
        <dbReference type="SMART" id="SM00079"/>
    </source>
</evidence>
<dbReference type="InterPro" id="IPR017103">
    <property type="entry name" value="Iontropic_Glu_rcpt_pln"/>
</dbReference>
<dbReference type="PANTHER" id="PTHR18966">
    <property type="entry name" value="IONOTROPIC GLUTAMATE RECEPTOR"/>
    <property type="match status" value="1"/>
</dbReference>
<feature type="signal peptide" evidence="17">
    <location>
        <begin position="1"/>
        <end position="26"/>
    </location>
</feature>
<evidence type="ECO:0000256" key="6">
    <source>
        <dbReference type="ARBA" id="ARBA00022989"/>
    </source>
</evidence>
<keyword evidence="3 13" id="KW-0813">Transport</keyword>
<evidence type="ECO:0000256" key="17">
    <source>
        <dbReference type="SAM" id="SignalP"/>
    </source>
</evidence>
<evidence type="ECO:0000256" key="4">
    <source>
        <dbReference type="ARBA" id="ARBA00022692"/>
    </source>
</evidence>
<feature type="disulfide bond" evidence="14">
    <location>
        <begin position="762"/>
        <end position="816"/>
    </location>
</feature>
<dbReference type="CDD" id="cd19990">
    <property type="entry name" value="PBP1_GABAb_receptor_plant"/>
    <property type="match status" value="1"/>
</dbReference>